<sequence>MAASETELRRNHWARAGFYISTSSVDSEGGTGSASDWDRDDEETCSFSEGRRRPSVIDPYSIPKTLRKNQSLELFQLVKNAGEAKVLVIYTGGTIGMVKNQQGVLAPVPNALEAMIRRYPHLHDEVYASKHYGKAAAVLELKHKAKVGEDSPHSDDEKSHLPDTPLALPETREKKRVVYTIFEYEPLLDSSNITMDDYIRIASDIKSTYHLFDGFVILHGTDTLCYTASALSFMLENLGKSVILTGSQIPIFETRSDGRDNFIGALILAGNYVIPEVTIFFNHKLFRGNRTTKMDTGALDAFDSPNLPPLANFGITIR</sequence>
<dbReference type="Pfam" id="PF00710">
    <property type="entry name" value="Asparaginase"/>
    <property type="match status" value="1"/>
</dbReference>
<evidence type="ECO:0000259" key="4">
    <source>
        <dbReference type="Pfam" id="PF00710"/>
    </source>
</evidence>
<dbReference type="Proteomes" id="UP000677054">
    <property type="component" value="Unassembled WGS sequence"/>
</dbReference>
<gene>
    <name evidence="5" type="ORF">DSTB1V02_LOCUS14134</name>
</gene>
<keyword evidence="6" id="KW-1185">Reference proteome</keyword>
<feature type="compositionally biased region" description="Basic and acidic residues" evidence="3">
    <location>
        <begin position="146"/>
        <end position="161"/>
    </location>
</feature>
<dbReference type="SUPFAM" id="SSF53774">
    <property type="entry name" value="Glutaminase/Asparaginase"/>
    <property type="match status" value="1"/>
</dbReference>
<dbReference type="SMART" id="SM00870">
    <property type="entry name" value="Asparaginase"/>
    <property type="match status" value="1"/>
</dbReference>
<name>A0A7R9AHS5_9CRUS</name>
<dbReference type="EMBL" id="CAJPEV010009402">
    <property type="protein sequence ID" value="CAG0905653.1"/>
    <property type="molecule type" value="Genomic_DNA"/>
</dbReference>
<feature type="binding site" evidence="1">
    <location>
        <position position="203"/>
    </location>
    <ligand>
        <name>substrate</name>
    </ligand>
</feature>
<protein>
    <recommendedName>
        <fullName evidence="4">L-asparaginase N-terminal domain-containing protein</fullName>
    </recommendedName>
</protein>
<dbReference type="EMBL" id="LR908920">
    <property type="protein sequence ID" value="CAD7254388.1"/>
    <property type="molecule type" value="Genomic_DNA"/>
</dbReference>
<feature type="active site" evidence="2">
    <location>
        <position position="221"/>
    </location>
</feature>
<dbReference type="PANTHER" id="PTHR11707">
    <property type="entry name" value="L-ASPARAGINASE"/>
    <property type="match status" value="1"/>
</dbReference>
<dbReference type="AlphaFoldDB" id="A0A7R9AHS5"/>
<feature type="domain" description="L-asparaginase N-terminal" evidence="4">
    <location>
        <begin position="85"/>
        <end position="314"/>
    </location>
</feature>
<dbReference type="InterPro" id="IPR027474">
    <property type="entry name" value="L-asparaginase_N"/>
</dbReference>
<dbReference type="InterPro" id="IPR037152">
    <property type="entry name" value="L-asparaginase_N_sf"/>
</dbReference>
<feature type="non-terminal residue" evidence="5">
    <location>
        <position position="1"/>
    </location>
</feature>
<dbReference type="FunFam" id="3.40.50.1170:FF:000003">
    <property type="entry name" value="60 kDa lysophospholipase"/>
    <property type="match status" value="1"/>
</dbReference>
<feature type="binding site" evidence="1">
    <location>
        <begin position="221"/>
        <end position="222"/>
    </location>
    <ligand>
        <name>substrate</name>
    </ligand>
</feature>
<dbReference type="OrthoDB" id="542841at2759"/>
<feature type="region of interest" description="Disordered" evidence="3">
    <location>
        <begin position="23"/>
        <end position="52"/>
    </location>
</feature>
<organism evidence="5">
    <name type="scientific">Darwinula stevensoni</name>
    <dbReference type="NCBI Taxonomy" id="69355"/>
    <lineage>
        <taxon>Eukaryota</taxon>
        <taxon>Metazoa</taxon>
        <taxon>Ecdysozoa</taxon>
        <taxon>Arthropoda</taxon>
        <taxon>Crustacea</taxon>
        <taxon>Oligostraca</taxon>
        <taxon>Ostracoda</taxon>
        <taxon>Podocopa</taxon>
        <taxon>Podocopida</taxon>
        <taxon>Darwinulocopina</taxon>
        <taxon>Darwinuloidea</taxon>
        <taxon>Darwinulidae</taxon>
        <taxon>Darwinula</taxon>
    </lineage>
</organism>
<evidence type="ECO:0000256" key="1">
    <source>
        <dbReference type="PIRSR" id="PIRSR001220-2"/>
    </source>
</evidence>
<feature type="region of interest" description="Disordered" evidence="3">
    <location>
        <begin position="146"/>
        <end position="167"/>
    </location>
</feature>
<evidence type="ECO:0000256" key="2">
    <source>
        <dbReference type="PROSITE-ProRule" id="PRU10100"/>
    </source>
</evidence>
<dbReference type="PRINTS" id="PR00139">
    <property type="entry name" value="ASNGLNASE"/>
</dbReference>
<dbReference type="PANTHER" id="PTHR11707:SF28">
    <property type="entry name" value="60 KDA LYSOPHOSPHOLIPASE"/>
    <property type="match status" value="1"/>
</dbReference>
<dbReference type="SFLD" id="SFLDS00057">
    <property type="entry name" value="Glutaminase/Asparaginase"/>
    <property type="match status" value="1"/>
</dbReference>
<dbReference type="GO" id="GO:0004067">
    <property type="term" value="F:asparaginase activity"/>
    <property type="evidence" value="ECO:0007669"/>
    <property type="project" value="UniProtKB-UniRule"/>
</dbReference>
<dbReference type="InterPro" id="IPR027475">
    <property type="entry name" value="Asparaginase/glutaminase_AS2"/>
</dbReference>
<dbReference type="InterPro" id="IPR036152">
    <property type="entry name" value="Asp/glu_Ase-like_sf"/>
</dbReference>
<dbReference type="InterPro" id="IPR006034">
    <property type="entry name" value="Asparaginase/glutaminase-like"/>
</dbReference>
<evidence type="ECO:0000313" key="5">
    <source>
        <dbReference type="EMBL" id="CAD7254388.1"/>
    </source>
</evidence>
<dbReference type="PIRSF" id="PIRSF001220">
    <property type="entry name" value="L-ASNase_gatD"/>
    <property type="match status" value="1"/>
</dbReference>
<dbReference type="PIRSF" id="PIRSF500176">
    <property type="entry name" value="L_ASNase"/>
    <property type="match status" value="1"/>
</dbReference>
<evidence type="ECO:0000256" key="3">
    <source>
        <dbReference type="SAM" id="MobiDB-lite"/>
    </source>
</evidence>
<accession>A0A7R9AHS5</accession>
<proteinExistence type="predicted"/>
<evidence type="ECO:0000313" key="6">
    <source>
        <dbReference type="Proteomes" id="UP000677054"/>
    </source>
</evidence>
<dbReference type="Gene3D" id="3.40.50.1170">
    <property type="entry name" value="L-asparaginase, N-terminal domain"/>
    <property type="match status" value="1"/>
</dbReference>
<dbReference type="PROSITE" id="PS51732">
    <property type="entry name" value="ASN_GLN_ASE_3"/>
    <property type="match status" value="1"/>
</dbReference>
<reference evidence="5" key="1">
    <citation type="submission" date="2020-11" db="EMBL/GenBank/DDBJ databases">
        <authorList>
            <person name="Tran Van P."/>
        </authorList>
    </citation>
    <scope>NUCLEOTIDE SEQUENCE</scope>
</reference>
<dbReference type="PROSITE" id="PS00917">
    <property type="entry name" value="ASN_GLN_ASE_2"/>
    <property type="match status" value="1"/>
</dbReference>